<evidence type="ECO:0000313" key="8">
    <source>
        <dbReference type="EMBL" id="NEG72489.1"/>
    </source>
</evidence>
<gene>
    <name evidence="7" type="ORF">DSM100688_1955</name>
    <name evidence="8" type="ORF">GFD24_09805</name>
</gene>
<dbReference type="InterPro" id="IPR036271">
    <property type="entry name" value="Tet_transcr_reg_TetR-rel_C_sf"/>
</dbReference>
<dbReference type="AlphaFoldDB" id="A0A6L4WY42"/>
<evidence type="ECO:0000256" key="4">
    <source>
        <dbReference type="PROSITE-ProRule" id="PRU00335"/>
    </source>
</evidence>
<dbReference type="Proteomes" id="UP000469943">
    <property type="component" value="Unassembled WGS sequence"/>
</dbReference>
<feature type="DNA-binding region" description="H-T-H motif" evidence="4">
    <location>
        <begin position="56"/>
        <end position="75"/>
    </location>
</feature>
<protein>
    <submittedName>
        <fullName evidence="7">TetR family transcriptional regulator</fullName>
    </submittedName>
</protein>
<evidence type="ECO:0000256" key="5">
    <source>
        <dbReference type="SAM" id="MobiDB-lite"/>
    </source>
</evidence>
<evidence type="ECO:0000259" key="6">
    <source>
        <dbReference type="PROSITE" id="PS50977"/>
    </source>
</evidence>
<reference evidence="7 10" key="2">
    <citation type="submission" date="2019-10" db="EMBL/GenBank/DDBJ databases">
        <title>Characterization of the phylogenetic diversity of two novel species belonging to the genus Bifidobacterium: Bifidobacterium cebidarum sp. nov. and Bifidobacterium leontopitheci sp. nov.</title>
        <authorList>
            <person name="Lugli G.A."/>
            <person name="Duranti S."/>
            <person name="Milani C."/>
            <person name="Turroni F."/>
            <person name="Ventura M."/>
        </authorList>
    </citation>
    <scope>NUCLEOTIDE SEQUENCE [LARGE SCALE GENOMIC DNA]</scope>
    <source>
        <strain evidence="7 10">DSM 100688</strain>
    </source>
</reference>
<evidence type="ECO:0000313" key="7">
    <source>
        <dbReference type="EMBL" id="KAB8287004.1"/>
    </source>
</evidence>
<dbReference type="InterPro" id="IPR009057">
    <property type="entry name" value="Homeodomain-like_sf"/>
</dbReference>
<comment type="caution">
    <text evidence="7">The sequence shown here is derived from an EMBL/GenBank/DDBJ whole genome shotgun (WGS) entry which is preliminary data.</text>
</comment>
<evidence type="ECO:0000313" key="9">
    <source>
        <dbReference type="Proteomes" id="UP000469943"/>
    </source>
</evidence>
<evidence type="ECO:0000313" key="10">
    <source>
        <dbReference type="Proteomes" id="UP000482084"/>
    </source>
</evidence>
<evidence type="ECO:0000256" key="1">
    <source>
        <dbReference type="ARBA" id="ARBA00023015"/>
    </source>
</evidence>
<keyword evidence="3" id="KW-0804">Transcription</keyword>
<evidence type="ECO:0000256" key="2">
    <source>
        <dbReference type="ARBA" id="ARBA00023125"/>
    </source>
</evidence>
<dbReference type="SUPFAM" id="SSF46689">
    <property type="entry name" value="Homeodomain-like"/>
    <property type="match status" value="1"/>
</dbReference>
<dbReference type="Pfam" id="PF00440">
    <property type="entry name" value="TetR_N"/>
    <property type="match status" value="1"/>
</dbReference>
<dbReference type="Gene3D" id="1.10.357.10">
    <property type="entry name" value="Tetracycline Repressor, domain 2"/>
    <property type="match status" value="1"/>
</dbReference>
<dbReference type="PANTHER" id="PTHR47506">
    <property type="entry name" value="TRANSCRIPTIONAL REGULATORY PROTEIN"/>
    <property type="match status" value="1"/>
</dbReference>
<feature type="domain" description="HTH tetR-type" evidence="6">
    <location>
        <begin position="33"/>
        <end position="93"/>
    </location>
</feature>
<dbReference type="RefSeq" id="WP_152358963.1">
    <property type="nucleotide sequence ID" value="NZ_WBSM01000012.1"/>
</dbReference>
<reference evidence="8 9" key="1">
    <citation type="submission" date="2019-10" db="EMBL/GenBank/DDBJ databases">
        <title>Bifidobacterium from non-human primates.</title>
        <authorList>
            <person name="Modesto M."/>
        </authorList>
    </citation>
    <scope>NUCLEOTIDE SEQUENCE [LARGE SCALE GENOMIC DNA]</scope>
    <source>
        <strain evidence="8 9">TREM</strain>
    </source>
</reference>
<dbReference type="SUPFAM" id="SSF48498">
    <property type="entry name" value="Tetracyclin repressor-like, C-terminal domain"/>
    <property type="match status" value="1"/>
</dbReference>
<dbReference type="InterPro" id="IPR001647">
    <property type="entry name" value="HTH_TetR"/>
</dbReference>
<keyword evidence="2 4" id="KW-0238">DNA-binding</keyword>
<keyword evidence="10" id="KW-1185">Reference proteome</keyword>
<dbReference type="Proteomes" id="UP000482084">
    <property type="component" value="Unassembled WGS sequence"/>
</dbReference>
<dbReference type="EMBL" id="WHZX01000009">
    <property type="protein sequence ID" value="NEG72489.1"/>
    <property type="molecule type" value="Genomic_DNA"/>
</dbReference>
<evidence type="ECO:0000256" key="3">
    <source>
        <dbReference type="ARBA" id="ARBA00023163"/>
    </source>
</evidence>
<dbReference type="PANTHER" id="PTHR47506:SF6">
    <property type="entry name" value="HTH-TYPE TRANSCRIPTIONAL REPRESSOR NEMR"/>
    <property type="match status" value="1"/>
</dbReference>
<proteinExistence type="predicted"/>
<keyword evidence="1" id="KW-0805">Transcription regulation</keyword>
<dbReference type="OrthoDB" id="6929199at2"/>
<organism evidence="7 10">
    <name type="scientific">Bifidobacterium ramosum</name>
    <dbReference type="NCBI Taxonomy" id="1798158"/>
    <lineage>
        <taxon>Bacteria</taxon>
        <taxon>Bacillati</taxon>
        <taxon>Actinomycetota</taxon>
        <taxon>Actinomycetes</taxon>
        <taxon>Bifidobacteriales</taxon>
        <taxon>Bifidobacteriaceae</taxon>
        <taxon>Bifidobacterium</taxon>
    </lineage>
</organism>
<dbReference type="EMBL" id="WBSM01000012">
    <property type="protein sequence ID" value="KAB8287004.1"/>
    <property type="molecule type" value="Genomic_DNA"/>
</dbReference>
<dbReference type="GO" id="GO:0003677">
    <property type="term" value="F:DNA binding"/>
    <property type="evidence" value="ECO:0007669"/>
    <property type="project" value="UniProtKB-UniRule"/>
</dbReference>
<accession>A0A6L4WY42</accession>
<dbReference type="PROSITE" id="PS50977">
    <property type="entry name" value="HTH_TETR_2"/>
    <property type="match status" value="1"/>
</dbReference>
<sequence>MTNDADTDSAAAAEPDGADRAASSPRQPRRFDPDRKQRIIEACLDVIAERGVRGTSHRVVAAAANVPLGSMTYHFDGMDDLLHQTFDQYAQQCIDRFAARMAAATTPDEACEQIARHIESDLLGTQRDLTINLEFYTLAARDPSYRDVTDRWMAASRAELERFFDAPTAMLMDAMIEGMSLHRALDDVPRDAQTLRDGFRRIAGLS</sequence>
<feature type="region of interest" description="Disordered" evidence="5">
    <location>
        <begin position="1"/>
        <end position="35"/>
    </location>
</feature>
<name>A0A6L4WY42_9BIFI</name>